<dbReference type="InterPro" id="IPR027417">
    <property type="entry name" value="P-loop_NTPase"/>
</dbReference>
<dbReference type="SUPFAM" id="SSF52540">
    <property type="entry name" value="P-loop containing nucleoside triphosphate hydrolases"/>
    <property type="match status" value="1"/>
</dbReference>
<dbReference type="Pfam" id="PF13614">
    <property type="entry name" value="AAA_31"/>
    <property type="match status" value="1"/>
</dbReference>
<sequence length="259" mass="28211">MRTICVLNLKGGTGKTVTAVNLAYILAAEHKQRVLLIDADSQCNSTEFFGVDPDRGNLAQLMTAPMDPAYAVGQIQKTQHKGLDMLAASMELMDLDLTKLENKAVRATAISELLAHLTETDQAYDTVLVDCPPAFNAATASALLAAQEVIIPMKLDAFSLRGMANLIRQVKNMRKINPALNVRGCLVTMYYKDSCIDEALQTLQNSGLPVFATKIRRSRRVDGMSFAQQPLSVFSPRSAAGIDYRAFARELIGGVHHGI</sequence>
<reference evidence="2" key="1">
    <citation type="submission" date="2020-10" db="EMBL/GenBank/DDBJ databases">
        <authorList>
            <person name="Gilroy R."/>
        </authorList>
    </citation>
    <scope>NUCLEOTIDE SEQUENCE</scope>
    <source>
        <strain evidence="2">ChiBcec16-1751</strain>
    </source>
</reference>
<name>A0A9D1JTK5_9FIRM</name>
<dbReference type="PANTHER" id="PTHR13696:SF52">
    <property type="entry name" value="PARA FAMILY PROTEIN CT_582"/>
    <property type="match status" value="1"/>
</dbReference>
<gene>
    <name evidence="2" type="ORF">IAA83_05485</name>
</gene>
<dbReference type="InterPro" id="IPR025669">
    <property type="entry name" value="AAA_dom"/>
</dbReference>
<dbReference type="Gene3D" id="3.40.50.300">
    <property type="entry name" value="P-loop containing nucleotide triphosphate hydrolases"/>
    <property type="match status" value="1"/>
</dbReference>
<dbReference type="Proteomes" id="UP000886741">
    <property type="component" value="Unassembled WGS sequence"/>
</dbReference>
<evidence type="ECO:0000313" key="2">
    <source>
        <dbReference type="EMBL" id="HIS64808.1"/>
    </source>
</evidence>
<evidence type="ECO:0000259" key="1">
    <source>
        <dbReference type="Pfam" id="PF13614"/>
    </source>
</evidence>
<dbReference type="EMBL" id="DVJJ01000080">
    <property type="protein sequence ID" value="HIS64808.1"/>
    <property type="molecule type" value="Genomic_DNA"/>
</dbReference>
<dbReference type="AlphaFoldDB" id="A0A9D1JTK5"/>
<evidence type="ECO:0000313" key="3">
    <source>
        <dbReference type="Proteomes" id="UP000886741"/>
    </source>
</evidence>
<protein>
    <submittedName>
        <fullName evidence="2">ParA family protein</fullName>
    </submittedName>
</protein>
<feature type="domain" description="AAA" evidence="1">
    <location>
        <begin position="1"/>
        <end position="181"/>
    </location>
</feature>
<organism evidence="2 3">
    <name type="scientific">Candidatus Avoscillospira avistercoris</name>
    <dbReference type="NCBI Taxonomy" id="2840707"/>
    <lineage>
        <taxon>Bacteria</taxon>
        <taxon>Bacillati</taxon>
        <taxon>Bacillota</taxon>
        <taxon>Clostridia</taxon>
        <taxon>Eubacteriales</taxon>
        <taxon>Oscillospiraceae</taxon>
        <taxon>Oscillospiraceae incertae sedis</taxon>
        <taxon>Candidatus Avoscillospira</taxon>
    </lineage>
</organism>
<proteinExistence type="predicted"/>
<dbReference type="PANTHER" id="PTHR13696">
    <property type="entry name" value="P-LOOP CONTAINING NUCLEOSIDE TRIPHOSPHATE HYDROLASE"/>
    <property type="match status" value="1"/>
</dbReference>
<reference evidence="2" key="2">
    <citation type="journal article" date="2021" name="PeerJ">
        <title>Extensive microbial diversity within the chicken gut microbiome revealed by metagenomics and culture.</title>
        <authorList>
            <person name="Gilroy R."/>
            <person name="Ravi A."/>
            <person name="Getino M."/>
            <person name="Pursley I."/>
            <person name="Horton D.L."/>
            <person name="Alikhan N.F."/>
            <person name="Baker D."/>
            <person name="Gharbi K."/>
            <person name="Hall N."/>
            <person name="Watson M."/>
            <person name="Adriaenssens E.M."/>
            <person name="Foster-Nyarko E."/>
            <person name="Jarju S."/>
            <person name="Secka A."/>
            <person name="Antonio M."/>
            <person name="Oren A."/>
            <person name="Chaudhuri R.R."/>
            <person name="La Ragione R."/>
            <person name="Hildebrand F."/>
            <person name="Pallen M.J."/>
        </authorList>
    </citation>
    <scope>NUCLEOTIDE SEQUENCE</scope>
    <source>
        <strain evidence="2">ChiBcec16-1751</strain>
    </source>
</reference>
<comment type="caution">
    <text evidence="2">The sequence shown here is derived from an EMBL/GenBank/DDBJ whole genome shotgun (WGS) entry which is preliminary data.</text>
</comment>
<accession>A0A9D1JTK5</accession>
<dbReference type="InterPro" id="IPR050678">
    <property type="entry name" value="DNA_Partitioning_ATPase"/>
</dbReference>
<dbReference type="CDD" id="cd02042">
    <property type="entry name" value="ParAB_family"/>
    <property type="match status" value="1"/>
</dbReference>